<keyword evidence="1" id="KW-0560">Oxidoreductase</keyword>
<proteinExistence type="predicted"/>
<dbReference type="Pfam" id="PF03807">
    <property type="entry name" value="F420_oxidored"/>
    <property type="match status" value="1"/>
</dbReference>
<dbReference type="InterPro" id="IPR028939">
    <property type="entry name" value="P5C_Rdtase_cat_N"/>
</dbReference>
<dbReference type="InterPro" id="IPR051267">
    <property type="entry name" value="STEAP_metalloreductase"/>
</dbReference>
<dbReference type="InterPro" id="IPR036291">
    <property type="entry name" value="NAD(P)-bd_dom_sf"/>
</dbReference>
<evidence type="ECO:0000313" key="3">
    <source>
        <dbReference type="EMBL" id="MFD2932730.1"/>
    </source>
</evidence>
<comment type="caution">
    <text evidence="3">The sequence shown here is derived from an EMBL/GenBank/DDBJ whole genome shotgun (WGS) entry which is preliminary data.</text>
</comment>
<organism evidence="3 4">
    <name type="scientific">Spirosoma flavum</name>
    <dbReference type="NCBI Taxonomy" id="2048557"/>
    <lineage>
        <taxon>Bacteria</taxon>
        <taxon>Pseudomonadati</taxon>
        <taxon>Bacteroidota</taxon>
        <taxon>Cytophagia</taxon>
        <taxon>Cytophagales</taxon>
        <taxon>Cytophagaceae</taxon>
        <taxon>Spirosoma</taxon>
    </lineage>
</organism>
<dbReference type="PANTHER" id="PTHR14239">
    <property type="entry name" value="DUDULIN-RELATED"/>
    <property type="match status" value="1"/>
</dbReference>
<dbReference type="RefSeq" id="WP_381496920.1">
    <property type="nucleotide sequence ID" value="NZ_JBHUOM010000001.1"/>
</dbReference>
<evidence type="ECO:0000256" key="1">
    <source>
        <dbReference type="ARBA" id="ARBA00023002"/>
    </source>
</evidence>
<evidence type="ECO:0000259" key="2">
    <source>
        <dbReference type="Pfam" id="PF03807"/>
    </source>
</evidence>
<gene>
    <name evidence="3" type="ORF">ACFS25_03010</name>
</gene>
<name>A0ABW6ABH0_9BACT</name>
<reference evidence="4" key="1">
    <citation type="journal article" date="2019" name="Int. J. Syst. Evol. Microbiol.">
        <title>The Global Catalogue of Microorganisms (GCM) 10K type strain sequencing project: providing services to taxonomists for standard genome sequencing and annotation.</title>
        <authorList>
            <consortium name="The Broad Institute Genomics Platform"/>
            <consortium name="The Broad Institute Genome Sequencing Center for Infectious Disease"/>
            <person name="Wu L."/>
            <person name="Ma J."/>
        </authorList>
    </citation>
    <scope>NUCLEOTIDE SEQUENCE [LARGE SCALE GENOMIC DNA]</scope>
    <source>
        <strain evidence="4">KCTC 52490</strain>
    </source>
</reference>
<dbReference type="EMBL" id="JBHUOM010000001">
    <property type="protein sequence ID" value="MFD2932730.1"/>
    <property type="molecule type" value="Genomic_DNA"/>
</dbReference>
<dbReference type="Proteomes" id="UP001597512">
    <property type="component" value="Unassembled WGS sequence"/>
</dbReference>
<sequence>MNTNDVIGIIGAGNIAQAFAKHVAKAGYQVIISNSRGPESLSEVVNTLGGSIKAGTVEEAAQAAIVLLALPWTHLSEALADLPNWGGRIVIDATNFIVFPAFTPADLGEKTSSEVVAEFVPGARMVKAFNTLDAAILAADPHEAGGQRVIFMSGDDTAAKADVSQLIKKIGFAGIDLGGLVTGGKLQQFGGPLPSNNLIKLPE</sequence>
<dbReference type="SUPFAM" id="SSF51735">
    <property type="entry name" value="NAD(P)-binding Rossmann-fold domains"/>
    <property type="match status" value="1"/>
</dbReference>
<keyword evidence="4" id="KW-1185">Reference proteome</keyword>
<protein>
    <submittedName>
        <fullName evidence="3">NADPH-dependent F420 reductase</fullName>
    </submittedName>
</protein>
<accession>A0ABW6ABH0</accession>
<evidence type="ECO:0000313" key="4">
    <source>
        <dbReference type="Proteomes" id="UP001597512"/>
    </source>
</evidence>
<feature type="domain" description="Pyrroline-5-carboxylate reductase catalytic N-terminal" evidence="2">
    <location>
        <begin position="7"/>
        <end position="95"/>
    </location>
</feature>
<dbReference type="Gene3D" id="3.40.50.720">
    <property type="entry name" value="NAD(P)-binding Rossmann-like Domain"/>
    <property type="match status" value="1"/>
</dbReference>